<sequence>MINLEKNWQALKDLLWSPFPDKQVYIDDLDNLMVIKRDEGLLDVVAYGHVTGDYFFQAGVLKFVLDVKRTRESNGWNSGALKFILNIPLAKMKYLSSLRAFPDDVEYFYFEPIRSGHSAPILQDLHKEIQVLVDRKQRARENRAEMDATDTERDIMNALRNGNGEIYGL</sequence>
<name>A0ABP8IQK9_9BACT</name>
<accession>A0ABP8IQK9</accession>
<dbReference type="Proteomes" id="UP001501153">
    <property type="component" value="Unassembled WGS sequence"/>
</dbReference>
<organism evidence="1 2">
    <name type="scientific">Hymenobacter saemangeumensis</name>
    <dbReference type="NCBI Taxonomy" id="1084522"/>
    <lineage>
        <taxon>Bacteria</taxon>
        <taxon>Pseudomonadati</taxon>
        <taxon>Bacteroidota</taxon>
        <taxon>Cytophagia</taxon>
        <taxon>Cytophagales</taxon>
        <taxon>Hymenobacteraceae</taxon>
        <taxon>Hymenobacter</taxon>
    </lineage>
</organism>
<dbReference type="EMBL" id="BAABGZ010000075">
    <property type="protein sequence ID" value="GAA4366116.1"/>
    <property type="molecule type" value="Genomic_DNA"/>
</dbReference>
<keyword evidence="2" id="KW-1185">Reference proteome</keyword>
<dbReference type="RefSeq" id="WP_345237609.1">
    <property type="nucleotide sequence ID" value="NZ_BAABGZ010000075.1"/>
</dbReference>
<protein>
    <submittedName>
        <fullName evidence="1">Uncharacterized protein</fullName>
    </submittedName>
</protein>
<comment type="caution">
    <text evidence="1">The sequence shown here is derived from an EMBL/GenBank/DDBJ whole genome shotgun (WGS) entry which is preliminary data.</text>
</comment>
<evidence type="ECO:0000313" key="2">
    <source>
        <dbReference type="Proteomes" id="UP001501153"/>
    </source>
</evidence>
<evidence type="ECO:0000313" key="1">
    <source>
        <dbReference type="EMBL" id="GAA4366116.1"/>
    </source>
</evidence>
<proteinExistence type="predicted"/>
<gene>
    <name evidence="1" type="ORF">GCM10023185_37020</name>
</gene>
<reference evidence="2" key="1">
    <citation type="journal article" date="2019" name="Int. J. Syst. Evol. Microbiol.">
        <title>The Global Catalogue of Microorganisms (GCM) 10K type strain sequencing project: providing services to taxonomists for standard genome sequencing and annotation.</title>
        <authorList>
            <consortium name="The Broad Institute Genomics Platform"/>
            <consortium name="The Broad Institute Genome Sequencing Center for Infectious Disease"/>
            <person name="Wu L."/>
            <person name="Ma J."/>
        </authorList>
    </citation>
    <scope>NUCLEOTIDE SEQUENCE [LARGE SCALE GENOMIC DNA]</scope>
    <source>
        <strain evidence="2">JCM 17923</strain>
    </source>
</reference>